<name>R7QCU9_CHOCR</name>
<dbReference type="AlphaFoldDB" id="R7QCU9"/>
<evidence type="ECO:0000256" key="1">
    <source>
        <dbReference type="ARBA" id="ARBA00004323"/>
    </source>
</evidence>
<proteinExistence type="inferred from homology"/>
<dbReference type="GO" id="GO:0047238">
    <property type="term" value="F:glucuronosyl-N-acetylgalactosaminyl-proteoglycan 4-beta-N-acetylgalactosaminyltransferase activity"/>
    <property type="evidence" value="ECO:0007669"/>
    <property type="project" value="TreeGrafter"/>
</dbReference>
<keyword evidence="5" id="KW-0735">Signal-anchor</keyword>
<dbReference type="InterPro" id="IPR029044">
    <property type="entry name" value="Nucleotide-diphossugar_trans"/>
</dbReference>
<evidence type="ECO:0000256" key="5">
    <source>
        <dbReference type="ARBA" id="ARBA00022968"/>
    </source>
</evidence>
<dbReference type="KEGG" id="ccp:CHC_T00008980001"/>
<dbReference type="GeneID" id="17323422"/>
<accession>R7QCU9</accession>
<keyword evidence="4" id="KW-0812">Transmembrane</keyword>
<dbReference type="OrthoDB" id="431432at2759"/>
<dbReference type="Gramene" id="CDF35894">
    <property type="protein sequence ID" value="CDF35894"/>
    <property type="gene ID" value="CHC_T00008980001"/>
</dbReference>
<keyword evidence="6" id="KW-1133">Transmembrane helix</keyword>
<dbReference type="InterPro" id="IPR008428">
    <property type="entry name" value="Chond_GalNAc"/>
</dbReference>
<dbReference type="RefSeq" id="XP_005715713.1">
    <property type="nucleotide sequence ID" value="XM_005715656.1"/>
</dbReference>
<keyword evidence="3 9" id="KW-0808">Transferase</keyword>
<keyword evidence="7" id="KW-0333">Golgi apparatus</keyword>
<dbReference type="PANTHER" id="PTHR12369:SF11">
    <property type="entry name" value="HEXOSYLTRANSFERASE"/>
    <property type="match status" value="1"/>
</dbReference>
<dbReference type="InterPro" id="IPR051227">
    <property type="entry name" value="CS_glycosyltransferase"/>
</dbReference>
<gene>
    <name evidence="9" type="ORF">CHC_T00008980001</name>
</gene>
<evidence type="ECO:0000256" key="4">
    <source>
        <dbReference type="ARBA" id="ARBA00022692"/>
    </source>
</evidence>
<dbReference type="Pfam" id="PF05679">
    <property type="entry name" value="CHGN"/>
    <property type="match status" value="1"/>
</dbReference>
<evidence type="ECO:0000256" key="2">
    <source>
        <dbReference type="ARBA" id="ARBA00009239"/>
    </source>
</evidence>
<keyword evidence="10" id="KW-1185">Reference proteome</keyword>
<dbReference type="Proteomes" id="UP000012073">
    <property type="component" value="Unassembled WGS sequence"/>
</dbReference>
<evidence type="ECO:0000313" key="10">
    <source>
        <dbReference type="Proteomes" id="UP000012073"/>
    </source>
</evidence>
<dbReference type="PANTHER" id="PTHR12369">
    <property type="entry name" value="CHONDROITIN SYNTHASE"/>
    <property type="match status" value="1"/>
</dbReference>
<dbReference type="STRING" id="2769.R7QCU9"/>
<sequence length="455" mass="52315">MILCLNLWSSKARYRTIRTLQPLTDQHGLAECASSVVSTLSTFDPLVKLEKDAGIYENDFENRFQEDVWDTILSNYAVFPSWSDMRWNIPQYGRALALDMSIVQALAASTLSQRSREIARSPVPYQHPTSTIHINYVHHRLDRLRGLQFAVNFNQRGAGSNASRFNLLVENSLNKVNCLMSKRVSVVSPPIYILLPYSEREHRLRLFLQNFAELYTQHDDNVILIISILRDRRHDHLAVRSIKDEVFRNDYATVSDKVWIHENDGDTNHQFSRGVALREAAKLVPDPTSVLFQCDVDMIILPTFFDRCKHNTVLDSQVYYPVFYSLYPYANAHPSIAERNGFWRKTSFGMVCIRKGDFDSVGAFDDAEIRFQGWGSEDVYQYEKIRNTSNLVAFRAVDPSLLHRWHTKHCDRASGAYTECMKTNFVTMGDPIRIGPALLESITDVDALFARLQES</sequence>
<dbReference type="GO" id="GO:0000139">
    <property type="term" value="C:Golgi membrane"/>
    <property type="evidence" value="ECO:0007669"/>
    <property type="project" value="UniProtKB-SubCell"/>
</dbReference>
<organism evidence="9 10">
    <name type="scientific">Chondrus crispus</name>
    <name type="common">Carrageen Irish moss</name>
    <name type="synonym">Polymorpha crispa</name>
    <dbReference type="NCBI Taxonomy" id="2769"/>
    <lineage>
        <taxon>Eukaryota</taxon>
        <taxon>Rhodophyta</taxon>
        <taxon>Florideophyceae</taxon>
        <taxon>Rhodymeniophycidae</taxon>
        <taxon>Gigartinales</taxon>
        <taxon>Gigartinaceae</taxon>
        <taxon>Chondrus</taxon>
    </lineage>
</organism>
<evidence type="ECO:0000256" key="8">
    <source>
        <dbReference type="ARBA" id="ARBA00023136"/>
    </source>
</evidence>
<keyword evidence="8" id="KW-0472">Membrane</keyword>
<dbReference type="GO" id="GO:0032580">
    <property type="term" value="C:Golgi cisterna membrane"/>
    <property type="evidence" value="ECO:0007669"/>
    <property type="project" value="InterPro"/>
</dbReference>
<evidence type="ECO:0000256" key="3">
    <source>
        <dbReference type="ARBA" id="ARBA00022679"/>
    </source>
</evidence>
<reference evidence="10" key="1">
    <citation type="journal article" date="2013" name="Proc. Natl. Acad. Sci. U.S.A.">
        <title>Genome structure and metabolic features in the red seaweed Chondrus crispus shed light on evolution of the Archaeplastida.</title>
        <authorList>
            <person name="Collen J."/>
            <person name="Porcel B."/>
            <person name="Carre W."/>
            <person name="Ball S.G."/>
            <person name="Chaparro C."/>
            <person name="Tonon T."/>
            <person name="Barbeyron T."/>
            <person name="Michel G."/>
            <person name="Noel B."/>
            <person name="Valentin K."/>
            <person name="Elias M."/>
            <person name="Artiguenave F."/>
            <person name="Arun A."/>
            <person name="Aury J.M."/>
            <person name="Barbosa-Neto J.F."/>
            <person name="Bothwell J.H."/>
            <person name="Bouget F.Y."/>
            <person name="Brillet L."/>
            <person name="Cabello-Hurtado F."/>
            <person name="Capella-Gutierrez S."/>
            <person name="Charrier B."/>
            <person name="Cladiere L."/>
            <person name="Cock J.M."/>
            <person name="Coelho S.M."/>
            <person name="Colleoni C."/>
            <person name="Czjzek M."/>
            <person name="Da Silva C."/>
            <person name="Delage L."/>
            <person name="Denoeud F."/>
            <person name="Deschamps P."/>
            <person name="Dittami S.M."/>
            <person name="Gabaldon T."/>
            <person name="Gachon C.M."/>
            <person name="Groisillier A."/>
            <person name="Herve C."/>
            <person name="Jabbari K."/>
            <person name="Katinka M."/>
            <person name="Kloareg B."/>
            <person name="Kowalczyk N."/>
            <person name="Labadie K."/>
            <person name="Leblanc C."/>
            <person name="Lopez P.J."/>
            <person name="McLachlan D.H."/>
            <person name="Meslet-Cladiere L."/>
            <person name="Moustafa A."/>
            <person name="Nehr Z."/>
            <person name="Nyvall Collen P."/>
            <person name="Panaud O."/>
            <person name="Partensky F."/>
            <person name="Poulain J."/>
            <person name="Rensing S.A."/>
            <person name="Rousvoal S."/>
            <person name="Samson G."/>
            <person name="Symeonidi A."/>
            <person name="Weissenbach J."/>
            <person name="Zambounis A."/>
            <person name="Wincker P."/>
            <person name="Boyen C."/>
        </authorList>
    </citation>
    <scope>NUCLEOTIDE SEQUENCE [LARGE SCALE GENOMIC DNA]</scope>
    <source>
        <strain evidence="10">cv. Stackhouse</strain>
    </source>
</reference>
<dbReference type="EMBL" id="HG001750">
    <property type="protein sequence ID" value="CDF35894.1"/>
    <property type="molecule type" value="Genomic_DNA"/>
</dbReference>
<dbReference type="Gene3D" id="3.90.550.10">
    <property type="entry name" value="Spore Coat Polysaccharide Biosynthesis Protein SpsA, Chain A"/>
    <property type="match status" value="1"/>
</dbReference>
<dbReference type="SUPFAM" id="SSF53448">
    <property type="entry name" value="Nucleotide-diphospho-sugar transferases"/>
    <property type="match status" value="1"/>
</dbReference>
<evidence type="ECO:0000256" key="7">
    <source>
        <dbReference type="ARBA" id="ARBA00023034"/>
    </source>
</evidence>
<comment type="subcellular location">
    <subcellularLocation>
        <location evidence="1">Golgi apparatus membrane</location>
        <topology evidence="1">Single-pass type II membrane protein</topology>
    </subcellularLocation>
</comment>
<comment type="similarity">
    <text evidence="2">Belongs to the chondroitin N-acetylgalactosaminyltransferase family.</text>
</comment>
<protein>
    <submittedName>
        <fullName evidence="9">Glycosyltransferase, family GT7</fullName>
    </submittedName>
</protein>
<evidence type="ECO:0000256" key="6">
    <source>
        <dbReference type="ARBA" id="ARBA00022989"/>
    </source>
</evidence>
<evidence type="ECO:0000313" key="9">
    <source>
        <dbReference type="EMBL" id="CDF35894.1"/>
    </source>
</evidence>